<dbReference type="Gene3D" id="3.40.50.150">
    <property type="entry name" value="Vaccinia Virus protein VP39"/>
    <property type="match status" value="1"/>
</dbReference>
<organism evidence="7 8">
    <name type="scientific">Xaviernesmea rhizosphaerae</name>
    <dbReference type="NCBI Taxonomy" id="1672749"/>
    <lineage>
        <taxon>Bacteria</taxon>
        <taxon>Pseudomonadati</taxon>
        <taxon>Pseudomonadota</taxon>
        <taxon>Alphaproteobacteria</taxon>
        <taxon>Hyphomicrobiales</taxon>
        <taxon>Rhizobiaceae</taxon>
        <taxon>Rhizobium/Agrobacterium group</taxon>
        <taxon>Xaviernesmea</taxon>
    </lineage>
</organism>
<keyword evidence="4" id="KW-0949">S-adenosyl-L-methionine</keyword>
<dbReference type="SUPFAM" id="SSF53335">
    <property type="entry name" value="S-adenosyl-L-methionine-dependent methyltransferases"/>
    <property type="match status" value="1"/>
</dbReference>
<feature type="active site" evidence="6">
    <location>
        <position position="400"/>
    </location>
</feature>
<dbReference type="RefSeq" id="WP_075636106.1">
    <property type="nucleotide sequence ID" value="NZ_MKIO01000038.1"/>
</dbReference>
<keyword evidence="5" id="KW-0443">Lipid metabolism</keyword>
<protein>
    <submittedName>
        <fullName evidence="7">Cyclopropane-fatty-acyl-phospholipid synthase</fullName>
    </submittedName>
</protein>
<dbReference type="AlphaFoldDB" id="A0A1Q9AFW2"/>
<dbReference type="InterPro" id="IPR003333">
    <property type="entry name" value="CMAS"/>
</dbReference>
<evidence type="ECO:0000313" key="8">
    <source>
        <dbReference type="Proteomes" id="UP000186143"/>
    </source>
</evidence>
<reference evidence="7 8" key="1">
    <citation type="submission" date="2016-09" db="EMBL/GenBank/DDBJ databases">
        <title>Rhizobium sp. nov., a novel species isolated from the rice rhizosphere.</title>
        <authorList>
            <person name="Zhao J."/>
            <person name="Zhang X."/>
        </authorList>
    </citation>
    <scope>NUCLEOTIDE SEQUENCE [LARGE SCALE GENOMIC DNA]</scope>
    <source>
        <strain evidence="7 8">MH17</strain>
    </source>
</reference>
<proteinExistence type="inferred from homology"/>
<dbReference type="EMBL" id="MKIO01000038">
    <property type="protein sequence ID" value="OLP53862.1"/>
    <property type="molecule type" value="Genomic_DNA"/>
</dbReference>
<evidence type="ECO:0000256" key="6">
    <source>
        <dbReference type="PIRSR" id="PIRSR003085-1"/>
    </source>
</evidence>
<dbReference type="Pfam" id="PF02353">
    <property type="entry name" value="CMAS"/>
    <property type="match status" value="1"/>
</dbReference>
<dbReference type="STRING" id="1672749.BJF92_04555"/>
<dbReference type="PANTHER" id="PTHR43667">
    <property type="entry name" value="CYCLOPROPANE-FATTY-ACYL-PHOSPHOLIPID SYNTHASE"/>
    <property type="match status" value="1"/>
</dbReference>
<dbReference type="InterPro" id="IPR050723">
    <property type="entry name" value="CFA/CMAS"/>
</dbReference>
<evidence type="ECO:0000256" key="2">
    <source>
        <dbReference type="ARBA" id="ARBA00022603"/>
    </source>
</evidence>
<evidence type="ECO:0000313" key="7">
    <source>
        <dbReference type="EMBL" id="OLP53862.1"/>
    </source>
</evidence>
<dbReference type="InterPro" id="IPR029063">
    <property type="entry name" value="SAM-dependent_MTases_sf"/>
</dbReference>
<dbReference type="PANTHER" id="PTHR43667:SF2">
    <property type="entry name" value="FATTY ACID C-METHYL TRANSFERASE"/>
    <property type="match status" value="1"/>
</dbReference>
<dbReference type="GO" id="GO:0008168">
    <property type="term" value="F:methyltransferase activity"/>
    <property type="evidence" value="ECO:0007669"/>
    <property type="project" value="UniProtKB-KW"/>
</dbReference>
<evidence type="ECO:0000256" key="4">
    <source>
        <dbReference type="ARBA" id="ARBA00022691"/>
    </source>
</evidence>
<evidence type="ECO:0000256" key="5">
    <source>
        <dbReference type="ARBA" id="ARBA00023098"/>
    </source>
</evidence>
<dbReference type="PIRSF" id="PIRSF003085">
    <property type="entry name" value="CMAS"/>
    <property type="match status" value="1"/>
</dbReference>
<dbReference type="GO" id="GO:0032259">
    <property type="term" value="P:methylation"/>
    <property type="evidence" value="ECO:0007669"/>
    <property type="project" value="UniProtKB-KW"/>
</dbReference>
<evidence type="ECO:0000256" key="1">
    <source>
        <dbReference type="ARBA" id="ARBA00010815"/>
    </source>
</evidence>
<comment type="similarity">
    <text evidence="1">Belongs to the CFA/CMAS family.</text>
</comment>
<dbReference type="CDD" id="cd02440">
    <property type="entry name" value="AdoMet_MTases"/>
    <property type="match status" value="1"/>
</dbReference>
<sequence length="417" mass="47140">MTMTDAYHDPRDKTVRLSAENIARFVRDLPARAQMVLRGLIHMQTGSLMLTLPDGRTVMINGRTPGPAAEVTLHNWNLPQRALTGGTIAVAETYMDGDWESPDVGAFLELFLVNAEVGRHFPNGARGLLLMIEKLRHWMNRNTKSGSRRNIAAHYDLGNSFYSLWLDPSMTYSSALYADGIEDLEQAQRAKYRALAEAAGIGPDDHVLEVGCGWGGFAEYAAGEIGCRVTGLTISREQLSFAQARMEKAGLSDKVTLKFQDYRDETGVYDKIVSIEMFEAVGEKYWSTYFSQLRKCLKPGGRAGIQVITIKPESYREYRANPDFIQKYVFPGGMLPTREHLVDVAAAAGLSMVGDMGFGRDYARTLAAWRDRFHAVWDRIEPMGFDLRFKRLWEFYLYYCEAGFRARNIDVRQVIYE</sequence>
<accession>A0A1Q9AFW2</accession>
<keyword evidence="2" id="KW-0489">Methyltransferase</keyword>
<dbReference type="GO" id="GO:0008610">
    <property type="term" value="P:lipid biosynthetic process"/>
    <property type="evidence" value="ECO:0007669"/>
    <property type="project" value="InterPro"/>
</dbReference>
<dbReference type="OrthoDB" id="9782855at2"/>
<comment type="caution">
    <text evidence="7">The sequence shown here is derived from an EMBL/GenBank/DDBJ whole genome shotgun (WGS) entry which is preliminary data.</text>
</comment>
<gene>
    <name evidence="7" type="ORF">BJF92_04555</name>
</gene>
<dbReference type="Proteomes" id="UP000186143">
    <property type="component" value="Unassembled WGS sequence"/>
</dbReference>
<evidence type="ECO:0000256" key="3">
    <source>
        <dbReference type="ARBA" id="ARBA00022679"/>
    </source>
</evidence>
<name>A0A1Q9AFW2_9HYPH</name>
<keyword evidence="3" id="KW-0808">Transferase</keyword>